<sequence length="386" mass="42645">MENDENVCSSHVHSHEKHKDAQNGPITVPLSAVDTYFTANENVIRDLLFDAVRYHSFPAYCVYEPPAHAIWMRRALLNWLREVCEHRNTEVEVLAHTAQLIDRFLQIMPTDKREYQLVGAACFLISSKLKETVPVSVERMVQYTDFSVTRQDLLAKEVTICIALQWNLTGITPLDFIAPSVDFLPCSLELRQLLRRSASHIFMKILHVEGINLYLPGYTAASCILYALQLTVTPDLGESAVGSAARIQRLLGLEACKLREAYQFLLTLFKPGTIELADNVIRVDQCPPPSQGLDQASVELNDLKQRADDTFIDPITPAINGAQLSSSSVCSTTSSSSALSTTRLPSSTGTSGLSVSPLLPENFRTKLLPPQSSSGLSSEKGLQMPV</sequence>
<dbReference type="InterPro" id="IPR013763">
    <property type="entry name" value="Cyclin-like_dom"/>
</dbReference>
<comment type="similarity">
    <text evidence="1">Belongs to the cyclin family.</text>
</comment>
<dbReference type="InterPro" id="IPR039361">
    <property type="entry name" value="Cyclin"/>
</dbReference>
<protein>
    <submittedName>
        <fullName evidence="4">G1/S-specific cyclin-D2</fullName>
    </submittedName>
</protein>
<proteinExistence type="inferred from homology"/>
<dbReference type="EMBL" id="GEEE01000539">
    <property type="protein sequence ID" value="JAP62686.1"/>
    <property type="molecule type" value="Transcribed_RNA"/>
</dbReference>
<dbReference type="Pfam" id="PF00134">
    <property type="entry name" value="Cyclin_N"/>
    <property type="match status" value="1"/>
</dbReference>
<evidence type="ECO:0000256" key="1">
    <source>
        <dbReference type="RuleBase" id="RU000383"/>
    </source>
</evidence>
<reference evidence="4" key="1">
    <citation type="submission" date="2016-01" db="EMBL/GenBank/DDBJ databases">
        <title>Reference transcriptome for the parasite Schistocephalus solidus: insights into the molecular evolution of parasitism.</title>
        <authorList>
            <person name="Hebert F.O."/>
            <person name="Grambauer S."/>
            <person name="Barber I."/>
            <person name="Landry C.R."/>
            <person name="Aubin-Horth N."/>
        </authorList>
    </citation>
    <scope>NUCLEOTIDE SEQUENCE</scope>
</reference>
<dbReference type="SMART" id="SM00385">
    <property type="entry name" value="CYCLIN"/>
    <property type="match status" value="1"/>
</dbReference>
<feature type="region of interest" description="Disordered" evidence="2">
    <location>
        <begin position="337"/>
        <end position="356"/>
    </location>
</feature>
<evidence type="ECO:0000313" key="4">
    <source>
        <dbReference type="EMBL" id="JAP62686.1"/>
    </source>
</evidence>
<feature type="region of interest" description="Disordered" evidence="2">
    <location>
        <begin position="1"/>
        <end position="24"/>
    </location>
</feature>
<organism evidence="4">
    <name type="scientific">Schistocephalus solidus</name>
    <name type="common">Tapeworm</name>
    <dbReference type="NCBI Taxonomy" id="70667"/>
    <lineage>
        <taxon>Eukaryota</taxon>
        <taxon>Metazoa</taxon>
        <taxon>Spiralia</taxon>
        <taxon>Lophotrochozoa</taxon>
        <taxon>Platyhelminthes</taxon>
        <taxon>Cestoda</taxon>
        <taxon>Eucestoda</taxon>
        <taxon>Diphyllobothriidea</taxon>
        <taxon>Diphyllobothriidae</taxon>
        <taxon>Schistocephalus</taxon>
    </lineage>
</organism>
<dbReference type="AlphaFoldDB" id="A0A0V0JAT6"/>
<feature type="domain" description="Cyclin-like" evidence="3">
    <location>
        <begin position="78"/>
        <end position="162"/>
    </location>
</feature>
<evidence type="ECO:0000259" key="3">
    <source>
        <dbReference type="SMART" id="SM00385"/>
    </source>
</evidence>
<dbReference type="InterPro" id="IPR036915">
    <property type="entry name" value="Cyclin-like_sf"/>
</dbReference>
<dbReference type="SUPFAM" id="SSF47954">
    <property type="entry name" value="Cyclin-like"/>
    <property type="match status" value="1"/>
</dbReference>
<feature type="compositionally biased region" description="Polar residues" evidence="2">
    <location>
        <begin position="1"/>
        <end position="11"/>
    </location>
</feature>
<dbReference type="InterPro" id="IPR006671">
    <property type="entry name" value="Cyclin_N"/>
</dbReference>
<dbReference type="PANTHER" id="PTHR10177">
    <property type="entry name" value="CYCLINS"/>
    <property type="match status" value="1"/>
</dbReference>
<feature type="region of interest" description="Disordered" evidence="2">
    <location>
        <begin position="364"/>
        <end position="386"/>
    </location>
</feature>
<dbReference type="Gene3D" id="1.10.472.10">
    <property type="entry name" value="Cyclin-like"/>
    <property type="match status" value="2"/>
</dbReference>
<feature type="compositionally biased region" description="Low complexity" evidence="2">
    <location>
        <begin position="366"/>
        <end position="386"/>
    </location>
</feature>
<keyword evidence="1" id="KW-0195">Cyclin</keyword>
<evidence type="ECO:0000256" key="2">
    <source>
        <dbReference type="SAM" id="MobiDB-lite"/>
    </source>
</evidence>
<accession>A0A0V0JAT6</accession>
<feature type="compositionally biased region" description="Low complexity" evidence="2">
    <location>
        <begin position="337"/>
        <end position="348"/>
    </location>
</feature>
<name>A0A0V0JAT6_SCHSO</name>
<dbReference type="FunFam" id="1.10.472.10:FF:000096">
    <property type="entry name" value="G1/S-specific cyclin-D3 isoform X2"/>
    <property type="match status" value="1"/>
</dbReference>
<gene>
    <name evidence="4" type="primary">CCND2</name>
    <name evidence="4" type="ORF">TR137732</name>
</gene>